<gene>
    <name evidence="1" type="ORF">UFOPK3376_02223</name>
</gene>
<name>A0A6J7EXW2_9ZZZZ</name>
<reference evidence="1" key="1">
    <citation type="submission" date="2020-05" db="EMBL/GenBank/DDBJ databases">
        <authorList>
            <person name="Chiriac C."/>
            <person name="Salcher M."/>
            <person name="Ghai R."/>
            <person name="Kavagutti S V."/>
        </authorList>
    </citation>
    <scope>NUCLEOTIDE SEQUENCE</scope>
</reference>
<dbReference type="InterPro" id="IPR021890">
    <property type="entry name" value="DUF3501"/>
</dbReference>
<sequence>MNVAANASENNAGQNTSQSRKLSLADIADVRAYERERAEFRDAVLELRRVRRVSLGTIITVSFESRDTIRYQIQEMARVEKLMTDDDIQAEIDTYNPLIPEPGQLCVTMFIELTSDDTMREWLPRLVGIENQVVIQLADGGQVRSVPEAQHASQLTRTTITSAVHYLQFEFTPAQVESLAAGPVQLMIDHPAYLEVAELSPATVQQLLVDLRP</sequence>
<dbReference type="Pfam" id="PF12007">
    <property type="entry name" value="DUF3501"/>
    <property type="match status" value="1"/>
</dbReference>
<accession>A0A6J7EXW2</accession>
<evidence type="ECO:0000313" key="1">
    <source>
        <dbReference type="EMBL" id="CAB4885985.1"/>
    </source>
</evidence>
<dbReference type="AlphaFoldDB" id="A0A6J7EXW2"/>
<organism evidence="1">
    <name type="scientific">freshwater metagenome</name>
    <dbReference type="NCBI Taxonomy" id="449393"/>
    <lineage>
        <taxon>unclassified sequences</taxon>
        <taxon>metagenomes</taxon>
        <taxon>ecological metagenomes</taxon>
    </lineage>
</organism>
<dbReference type="EMBL" id="CAFBLP010000065">
    <property type="protein sequence ID" value="CAB4885985.1"/>
    <property type="molecule type" value="Genomic_DNA"/>
</dbReference>
<proteinExistence type="predicted"/>
<protein>
    <submittedName>
        <fullName evidence="1">Unannotated protein</fullName>
    </submittedName>
</protein>